<dbReference type="GO" id="GO:0009897">
    <property type="term" value="C:external side of plasma membrane"/>
    <property type="evidence" value="ECO:0007669"/>
    <property type="project" value="TreeGrafter"/>
</dbReference>
<dbReference type="EMBL" id="JAUPFM010000014">
    <property type="protein sequence ID" value="KAK2830871.1"/>
    <property type="molecule type" value="Genomic_DNA"/>
</dbReference>
<dbReference type="Pfam" id="PF07654">
    <property type="entry name" value="C1-set"/>
    <property type="match status" value="1"/>
</dbReference>
<dbReference type="GO" id="GO:0005615">
    <property type="term" value="C:extracellular space"/>
    <property type="evidence" value="ECO:0007669"/>
    <property type="project" value="TreeGrafter"/>
</dbReference>
<gene>
    <name evidence="3" type="ORF">Q5P01_018802</name>
</gene>
<dbReference type="SUPFAM" id="SSF48726">
    <property type="entry name" value="Immunoglobulin"/>
    <property type="match status" value="1"/>
</dbReference>
<accession>A0AA88S9L9</accession>
<protein>
    <recommendedName>
        <fullName evidence="2">Ig-like domain-containing protein</fullName>
    </recommendedName>
</protein>
<dbReference type="InterPro" id="IPR007110">
    <property type="entry name" value="Ig-like_dom"/>
</dbReference>
<dbReference type="PANTHER" id="PTHR16675:SF193">
    <property type="entry name" value="LOC571647 PROTEIN-RELATED"/>
    <property type="match status" value="1"/>
</dbReference>
<feature type="domain" description="Ig-like" evidence="2">
    <location>
        <begin position="1"/>
        <end position="73"/>
    </location>
</feature>
<sequence>MLTCLATGFYPKDIVLYIRRNGRALTPEDGLTTSGVRPNHDDTYQRRDSVEILRSDVSNYTCEFSHEATGFLEGPHRPSCMEPEVPQQLLHFLSTSPAHPEPGLSRHEGGETNLTDISCPLLADCRHRQWKPPPCEEVLDELAEKCYPPCGFVSSRRGVPLTGACKVSSPLTQRSHLKPTNLRKVDRPRYVPVGGFISALIPSGPTPCGATYTLTHSQQKLLVQHRCL</sequence>
<evidence type="ECO:0000259" key="2">
    <source>
        <dbReference type="PROSITE" id="PS50835"/>
    </source>
</evidence>
<dbReference type="Proteomes" id="UP001187415">
    <property type="component" value="Unassembled WGS sequence"/>
</dbReference>
<dbReference type="GO" id="GO:0006955">
    <property type="term" value="P:immune response"/>
    <property type="evidence" value="ECO:0007669"/>
    <property type="project" value="TreeGrafter"/>
</dbReference>
<name>A0AA88S9L9_CHASR</name>
<evidence type="ECO:0000313" key="4">
    <source>
        <dbReference type="Proteomes" id="UP001187415"/>
    </source>
</evidence>
<dbReference type="AlphaFoldDB" id="A0AA88S9L9"/>
<dbReference type="Gene3D" id="2.60.40.10">
    <property type="entry name" value="Immunoglobulins"/>
    <property type="match status" value="1"/>
</dbReference>
<organism evidence="3 4">
    <name type="scientific">Channa striata</name>
    <name type="common">Snakehead murrel</name>
    <name type="synonym">Ophicephalus striatus</name>
    <dbReference type="NCBI Taxonomy" id="64152"/>
    <lineage>
        <taxon>Eukaryota</taxon>
        <taxon>Metazoa</taxon>
        <taxon>Chordata</taxon>
        <taxon>Craniata</taxon>
        <taxon>Vertebrata</taxon>
        <taxon>Euteleostomi</taxon>
        <taxon>Actinopterygii</taxon>
        <taxon>Neopterygii</taxon>
        <taxon>Teleostei</taxon>
        <taxon>Neoteleostei</taxon>
        <taxon>Acanthomorphata</taxon>
        <taxon>Anabantaria</taxon>
        <taxon>Anabantiformes</taxon>
        <taxon>Channoidei</taxon>
        <taxon>Channidae</taxon>
        <taxon>Channa</taxon>
    </lineage>
</organism>
<dbReference type="InterPro" id="IPR013783">
    <property type="entry name" value="Ig-like_fold"/>
</dbReference>
<keyword evidence="4" id="KW-1185">Reference proteome</keyword>
<evidence type="ECO:0000313" key="3">
    <source>
        <dbReference type="EMBL" id="KAK2830871.1"/>
    </source>
</evidence>
<dbReference type="InterPro" id="IPR050208">
    <property type="entry name" value="MHC_class-I_related"/>
</dbReference>
<keyword evidence="1" id="KW-0325">Glycoprotein</keyword>
<comment type="caution">
    <text evidence="3">The sequence shown here is derived from an EMBL/GenBank/DDBJ whole genome shotgun (WGS) entry which is preliminary data.</text>
</comment>
<dbReference type="PANTHER" id="PTHR16675">
    <property type="entry name" value="MHC CLASS I-RELATED"/>
    <property type="match status" value="1"/>
</dbReference>
<evidence type="ECO:0000256" key="1">
    <source>
        <dbReference type="ARBA" id="ARBA00023180"/>
    </source>
</evidence>
<dbReference type="InterPro" id="IPR003597">
    <property type="entry name" value="Ig_C1-set"/>
</dbReference>
<dbReference type="SMART" id="SM00407">
    <property type="entry name" value="IGc1"/>
    <property type="match status" value="1"/>
</dbReference>
<proteinExistence type="predicted"/>
<dbReference type="InterPro" id="IPR036179">
    <property type="entry name" value="Ig-like_dom_sf"/>
</dbReference>
<reference evidence="3" key="1">
    <citation type="submission" date="2023-07" db="EMBL/GenBank/DDBJ databases">
        <title>Chromosome-level Genome Assembly of Striped Snakehead (Channa striata).</title>
        <authorList>
            <person name="Liu H."/>
        </authorList>
    </citation>
    <scope>NUCLEOTIDE SEQUENCE</scope>
    <source>
        <strain evidence="3">Gz</strain>
        <tissue evidence="3">Muscle</tissue>
    </source>
</reference>
<dbReference type="PROSITE" id="PS50835">
    <property type="entry name" value="IG_LIKE"/>
    <property type="match status" value="1"/>
</dbReference>